<reference evidence="3" key="3">
    <citation type="submission" date="2025-09" db="UniProtKB">
        <authorList>
            <consortium name="Ensembl"/>
        </authorList>
    </citation>
    <scope>IDENTIFICATION</scope>
</reference>
<dbReference type="Pfam" id="PF15037">
    <property type="entry name" value="IL17_R_N"/>
    <property type="match status" value="1"/>
</dbReference>
<name>A0A8C9VCE9_SCLFO</name>
<protein>
    <recommendedName>
        <fullName evidence="2">Interleukin-17 receptor C/E N-terminal domain-containing protein</fullName>
    </recommendedName>
</protein>
<sequence length="237" mass="27146">MRPDQQVHVTLRTIPSYCNLTWSQVYNVPGCHNNDLRENVPECITGKISYNVDEERRRLLVSVSGMLEDRDYHLRLCHKAFVCTATEEHVLDSPHKIATFQYSKALPCLCIEGWSSMVDAPRTQVCPFINRTDELWHGLTFDHEVEALSWEPACSVNVVVTLCQMAGEHLCHNLVNSRQEVHKKKKVSYVFPFNLLHHFSTDLGDWIKCPFLKGIFPGKLPCVTKCTLLEMTLCLST</sequence>
<evidence type="ECO:0000313" key="3">
    <source>
        <dbReference type="Ensembl" id="ENSSFOP00015044549.1"/>
    </source>
</evidence>
<dbReference type="OrthoDB" id="9877324at2759"/>
<reference evidence="3 4" key="1">
    <citation type="submission" date="2019-04" db="EMBL/GenBank/DDBJ databases">
        <authorList>
            <consortium name="Wellcome Sanger Institute Data Sharing"/>
        </authorList>
    </citation>
    <scope>NUCLEOTIDE SEQUENCE [LARGE SCALE GENOMIC DNA]</scope>
</reference>
<evidence type="ECO:0000313" key="4">
    <source>
        <dbReference type="Proteomes" id="UP000694397"/>
    </source>
</evidence>
<organism evidence="3 4">
    <name type="scientific">Scleropages formosus</name>
    <name type="common">Asian bonytongue</name>
    <name type="synonym">Osteoglossum formosum</name>
    <dbReference type="NCBI Taxonomy" id="113540"/>
    <lineage>
        <taxon>Eukaryota</taxon>
        <taxon>Metazoa</taxon>
        <taxon>Chordata</taxon>
        <taxon>Craniata</taxon>
        <taxon>Vertebrata</taxon>
        <taxon>Euteleostomi</taxon>
        <taxon>Actinopterygii</taxon>
        <taxon>Neopterygii</taxon>
        <taxon>Teleostei</taxon>
        <taxon>Osteoglossocephala</taxon>
        <taxon>Osteoglossomorpha</taxon>
        <taxon>Osteoglossiformes</taxon>
        <taxon>Osteoglossidae</taxon>
        <taxon>Scleropages</taxon>
    </lineage>
</organism>
<dbReference type="AlphaFoldDB" id="A0A8C9VCE9"/>
<feature type="domain" description="Interleukin-17 receptor C/E N-terminal" evidence="2">
    <location>
        <begin position="13"/>
        <end position="180"/>
    </location>
</feature>
<dbReference type="Ensembl" id="ENSSFOT00015068248.1">
    <property type="protein sequence ID" value="ENSSFOP00015044549.1"/>
    <property type="gene ID" value="ENSSFOG00015032486.1"/>
</dbReference>
<dbReference type="PANTHER" id="PTHR15583">
    <property type="entry name" value="INTERLEUKIN-17 RECEPTOR"/>
    <property type="match status" value="1"/>
</dbReference>
<dbReference type="Proteomes" id="UP000694397">
    <property type="component" value="Chromosome 21"/>
</dbReference>
<keyword evidence="4" id="KW-1185">Reference proteome</keyword>
<dbReference type="GO" id="GO:0030368">
    <property type="term" value="F:interleukin-17 receptor activity"/>
    <property type="evidence" value="ECO:0007669"/>
    <property type="project" value="InterPro"/>
</dbReference>
<reference evidence="3" key="2">
    <citation type="submission" date="2025-08" db="UniProtKB">
        <authorList>
            <consortium name="Ensembl"/>
        </authorList>
    </citation>
    <scope>IDENTIFICATION</scope>
</reference>
<keyword evidence="1" id="KW-0732">Signal</keyword>
<evidence type="ECO:0000259" key="2">
    <source>
        <dbReference type="Pfam" id="PF15037"/>
    </source>
</evidence>
<dbReference type="GeneTree" id="ENSGT00940000162605"/>
<dbReference type="InterPro" id="IPR039465">
    <property type="entry name" value="IL-17_rcpt-like"/>
</dbReference>
<evidence type="ECO:0000256" key="1">
    <source>
        <dbReference type="ARBA" id="ARBA00022729"/>
    </source>
</evidence>
<accession>A0A8C9VCE9</accession>
<dbReference type="PANTHER" id="PTHR15583:SF10">
    <property type="entry name" value="INTERLEUKIN-17 RECEPTOR E-LIKE-RELATED"/>
    <property type="match status" value="1"/>
</dbReference>
<dbReference type="InterPro" id="IPR027841">
    <property type="entry name" value="IL-17_rcpt_C/E_N"/>
</dbReference>
<proteinExistence type="predicted"/>